<dbReference type="Proteomes" id="UP000271889">
    <property type="component" value="Unassembled WGS sequence"/>
</dbReference>
<feature type="compositionally biased region" description="Low complexity" evidence="1">
    <location>
        <begin position="1"/>
        <end position="14"/>
    </location>
</feature>
<protein>
    <submittedName>
        <fullName evidence="2">Uncharacterized protein</fullName>
    </submittedName>
</protein>
<evidence type="ECO:0000256" key="1">
    <source>
        <dbReference type="SAM" id="MobiDB-lite"/>
    </source>
</evidence>
<dbReference type="AlphaFoldDB" id="A0A3P6S5E8"/>
<dbReference type="Pfam" id="PF03057">
    <property type="entry name" value="DUF236"/>
    <property type="match status" value="2"/>
</dbReference>
<reference evidence="2 3" key="1">
    <citation type="submission" date="2018-11" db="EMBL/GenBank/DDBJ databases">
        <authorList>
            <consortium name="Pathogen Informatics"/>
        </authorList>
    </citation>
    <scope>NUCLEOTIDE SEQUENCE [LARGE SCALE GENOMIC DNA]</scope>
</reference>
<sequence length="105" mass="10785">PTPAAAVPAAAPAAKQDFQKPATQQKAAASDPNYQTLTGLSNDIFTKPTSTPAASAPAAPAPAAKQDFQKPATEQKAAASDPNYQTLTGLSNDIFTKPTIVSYIK</sequence>
<dbReference type="OrthoDB" id="10500856at2759"/>
<feature type="region of interest" description="Disordered" evidence="1">
    <location>
        <begin position="1"/>
        <end position="90"/>
    </location>
</feature>
<gene>
    <name evidence="2" type="ORF">CGOC_LOCUS6296</name>
</gene>
<feature type="compositionally biased region" description="Low complexity" evidence="1">
    <location>
        <begin position="48"/>
        <end position="64"/>
    </location>
</feature>
<evidence type="ECO:0000313" key="3">
    <source>
        <dbReference type="Proteomes" id="UP000271889"/>
    </source>
</evidence>
<name>A0A3P6S5E8_CYLGO</name>
<evidence type="ECO:0000313" key="2">
    <source>
        <dbReference type="EMBL" id="VDK67247.1"/>
    </source>
</evidence>
<dbReference type="EMBL" id="UYRV01020256">
    <property type="protein sequence ID" value="VDK67247.1"/>
    <property type="molecule type" value="Genomic_DNA"/>
</dbReference>
<feature type="compositionally biased region" description="Polar residues" evidence="1">
    <location>
        <begin position="21"/>
        <end position="44"/>
    </location>
</feature>
<accession>A0A3P6S5E8</accession>
<organism evidence="2 3">
    <name type="scientific">Cylicostephanus goldi</name>
    <name type="common">Nematode worm</name>
    <dbReference type="NCBI Taxonomy" id="71465"/>
    <lineage>
        <taxon>Eukaryota</taxon>
        <taxon>Metazoa</taxon>
        <taxon>Ecdysozoa</taxon>
        <taxon>Nematoda</taxon>
        <taxon>Chromadorea</taxon>
        <taxon>Rhabditida</taxon>
        <taxon>Rhabditina</taxon>
        <taxon>Rhabditomorpha</taxon>
        <taxon>Strongyloidea</taxon>
        <taxon>Strongylidae</taxon>
        <taxon>Cylicostephanus</taxon>
    </lineage>
</organism>
<keyword evidence="3" id="KW-1185">Reference proteome</keyword>
<feature type="non-terminal residue" evidence="2">
    <location>
        <position position="1"/>
    </location>
</feature>
<proteinExistence type="predicted"/>
<dbReference type="InterPro" id="IPR004296">
    <property type="entry name" value="DUF236"/>
</dbReference>